<sequence length="163" mass="18946">MRICLASTSFKRGLPPDEEIQQGWTYYTKPQKCNVDYVYYQPLGLCFKIHSEQKNFVDAMADCESEGAKLFIIENVHDFQYIQQVLNGLAATVGYGPFIGLRAIGVGRVWTWWNEQNFSYFSWINGQPDNYLNNEKCVHLNIDNGFKYNDVPCENQLSYICQR</sequence>
<dbReference type="Pfam" id="PF00059">
    <property type="entry name" value="Lectin_C"/>
    <property type="match status" value="1"/>
</dbReference>
<feature type="domain" description="C-type lectin" evidence="1">
    <location>
        <begin position="44"/>
        <end position="162"/>
    </location>
</feature>
<dbReference type="PROSITE" id="PS50041">
    <property type="entry name" value="C_TYPE_LECTIN_2"/>
    <property type="match status" value="1"/>
</dbReference>
<reference evidence="2" key="3">
    <citation type="submission" date="2023-05" db="EMBL/GenBank/DDBJ databases">
        <authorList>
            <person name="Smith C.H."/>
        </authorList>
    </citation>
    <scope>NUCLEOTIDE SEQUENCE</scope>
    <source>
        <strain evidence="2">CHS0354</strain>
        <tissue evidence="2">Mantle</tissue>
    </source>
</reference>
<name>A0AAE0TK77_9BIVA</name>
<gene>
    <name evidence="2" type="ORF">CHS0354_028544</name>
</gene>
<dbReference type="Proteomes" id="UP001195483">
    <property type="component" value="Unassembled WGS sequence"/>
</dbReference>
<protein>
    <recommendedName>
        <fullName evidence="1">C-type lectin domain-containing protein</fullName>
    </recommendedName>
</protein>
<dbReference type="EMBL" id="JAEAOA010001707">
    <property type="protein sequence ID" value="KAK3611063.1"/>
    <property type="molecule type" value="Genomic_DNA"/>
</dbReference>
<evidence type="ECO:0000259" key="1">
    <source>
        <dbReference type="PROSITE" id="PS50041"/>
    </source>
</evidence>
<dbReference type="PANTHER" id="PTHR22801:SF63">
    <property type="entry name" value="C-TYPE LECTIN DOMAIN-CONTAINING PROTEIN"/>
    <property type="match status" value="1"/>
</dbReference>
<feature type="non-terminal residue" evidence="2">
    <location>
        <position position="1"/>
    </location>
</feature>
<proteinExistence type="predicted"/>
<dbReference type="InterPro" id="IPR050801">
    <property type="entry name" value="Ca-Dep_Lectins_ImmuneDev"/>
</dbReference>
<evidence type="ECO:0000313" key="2">
    <source>
        <dbReference type="EMBL" id="KAK3611063.1"/>
    </source>
</evidence>
<evidence type="ECO:0000313" key="3">
    <source>
        <dbReference type="Proteomes" id="UP001195483"/>
    </source>
</evidence>
<accession>A0AAE0TK77</accession>
<dbReference type="InterPro" id="IPR001304">
    <property type="entry name" value="C-type_lectin-like"/>
</dbReference>
<dbReference type="AlphaFoldDB" id="A0AAE0TK77"/>
<dbReference type="SMART" id="SM00034">
    <property type="entry name" value="CLECT"/>
    <property type="match status" value="1"/>
</dbReference>
<dbReference type="PANTHER" id="PTHR22801">
    <property type="entry name" value="LITHOSTATHINE"/>
    <property type="match status" value="1"/>
</dbReference>
<reference evidence="2" key="2">
    <citation type="journal article" date="2021" name="Genome Biol. Evol.">
        <title>Developing a high-quality reference genome for a parasitic bivalve with doubly uniparental inheritance (Bivalvia: Unionida).</title>
        <authorList>
            <person name="Smith C.H."/>
        </authorList>
    </citation>
    <scope>NUCLEOTIDE SEQUENCE</scope>
    <source>
        <strain evidence="2">CHS0354</strain>
        <tissue evidence="2">Mantle</tissue>
    </source>
</reference>
<dbReference type="Gene3D" id="3.10.100.10">
    <property type="entry name" value="Mannose-Binding Protein A, subunit A"/>
    <property type="match status" value="1"/>
</dbReference>
<dbReference type="SUPFAM" id="SSF56436">
    <property type="entry name" value="C-type lectin-like"/>
    <property type="match status" value="1"/>
</dbReference>
<comment type="caution">
    <text evidence="2">The sequence shown here is derived from an EMBL/GenBank/DDBJ whole genome shotgun (WGS) entry which is preliminary data.</text>
</comment>
<dbReference type="InterPro" id="IPR016187">
    <property type="entry name" value="CTDL_fold"/>
</dbReference>
<keyword evidence="3" id="KW-1185">Reference proteome</keyword>
<organism evidence="2 3">
    <name type="scientific">Potamilus streckersoni</name>
    <dbReference type="NCBI Taxonomy" id="2493646"/>
    <lineage>
        <taxon>Eukaryota</taxon>
        <taxon>Metazoa</taxon>
        <taxon>Spiralia</taxon>
        <taxon>Lophotrochozoa</taxon>
        <taxon>Mollusca</taxon>
        <taxon>Bivalvia</taxon>
        <taxon>Autobranchia</taxon>
        <taxon>Heteroconchia</taxon>
        <taxon>Palaeoheterodonta</taxon>
        <taxon>Unionida</taxon>
        <taxon>Unionoidea</taxon>
        <taxon>Unionidae</taxon>
        <taxon>Ambleminae</taxon>
        <taxon>Lampsilini</taxon>
        <taxon>Potamilus</taxon>
    </lineage>
</organism>
<dbReference type="InterPro" id="IPR016186">
    <property type="entry name" value="C-type_lectin-like/link_sf"/>
</dbReference>
<dbReference type="CDD" id="cd00037">
    <property type="entry name" value="CLECT"/>
    <property type="match status" value="1"/>
</dbReference>
<reference evidence="2" key="1">
    <citation type="journal article" date="2021" name="Genome Biol. Evol.">
        <title>A High-Quality Reference Genome for a Parasitic Bivalve with Doubly Uniparental Inheritance (Bivalvia: Unionida).</title>
        <authorList>
            <person name="Smith C.H."/>
        </authorList>
    </citation>
    <scope>NUCLEOTIDE SEQUENCE</scope>
    <source>
        <strain evidence="2">CHS0354</strain>
    </source>
</reference>